<protein>
    <recommendedName>
        <fullName evidence="1">Antitoxin Xre/MbcA/ParS-like toxin-binding domain-containing protein</fullName>
    </recommendedName>
</protein>
<name>A0A140GWM7_PSEAZ</name>
<feature type="domain" description="Antitoxin Xre/MbcA/ParS-like toxin-binding" evidence="1">
    <location>
        <begin position="96"/>
        <end position="143"/>
    </location>
</feature>
<dbReference type="AlphaFoldDB" id="A0A140GWM7"/>
<dbReference type="NCBIfam" id="TIGR02293">
    <property type="entry name" value="TAS_TIGR02293"/>
    <property type="match status" value="1"/>
</dbReference>
<evidence type="ECO:0000313" key="2">
    <source>
        <dbReference type="EMBL" id="AMN82721.1"/>
    </source>
</evidence>
<dbReference type="EMBL" id="CP014546">
    <property type="protein sequence ID" value="AMN82721.1"/>
    <property type="molecule type" value="Genomic_DNA"/>
</dbReference>
<organism evidence="2 3">
    <name type="scientific">Pseudomonas azotoformans</name>
    <dbReference type="NCBI Taxonomy" id="47878"/>
    <lineage>
        <taxon>Bacteria</taxon>
        <taxon>Pseudomonadati</taxon>
        <taxon>Pseudomonadota</taxon>
        <taxon>Gammaproteobacteria</taxon>
        <taxon>Pseudomonadales</taxon>
        <taxon>Pseudomonadaceae</taxon>
        <taxon>Pseudomonas</taxon>
    </lineage>
</organism>
<accession>A0A140GWM7</accession>
<dbReference type="Proteomes" id="UP000070516">
    <property type="component" value="Chromosome"/>
</dbReference>
<proteinExistence type="predicted"/>
<dbReference type="KEGG" id="pazo:AYR47_20840"/>
<sequence>MPKSPLMSAKATDYLTQNRIDQLSDLRIFMLAKDGFTLQDVRAMVSISRLYSSSEIIERIYGASVGEKHWEKNEVASRLSASQSAVAFQFARVLDHATTVFGNLQLAEEWLEKPCRNLAGNVPLDMVDNPLGFKVVEDYLERVALGIYQ</sequence>
<dbReference type="InterPro" id="IPR011979">
    <property type="entry name" value="Antitox_Xre"/>
</dbReference>
<gene>
    <name evidence="2" type="ORF">AYR47_20840</name>
</gene>
<evidence type="ECO:0000313" key="3">
    <source>
        <dbReference type="Proteomes" id="UP000070516"/>
    </source>
</evidence>
<dbReference type="Pfam" id="PF09722">
    <property type="entry name" value="Xre_MbcA_ParS_C"/>
    <property type="match status" value="1"/>
</dbReference>
<reference evidence="2 3" key="1">
    <citation type="submission" date="2016-02" db="EMBL/GenBank/DDBJ databases">
        <title>Complete genome sequence of Pseudomonas azotoformans S4.</title>
        <authorList>
            <person name="Fang Y."/>
            <person name="Wu L."/>
            <person name="Feng G."/>
        </authorList>
    </citation>
    <scope>NUCLEOTIDE SEQUENCE [LARGE SCALE GENOMIC DNA]</scope>
    <source>
        <strain evidence="2 3">S4</strain>
    </source>
</reference>
<evidence type="ECO:0000259" key="1">
    <source>
        <dbReference type="Pfam" id="PF09722"/>
    </source>
</evidence>
<dbReference type="InterPro" id="IPR024467">
    <property type="entry name" value="Xre/MbcA/ParS-like_toxin-bd"/>
</dbReference>